<gene>
    <name evidence="2" type="ORF">ACFQ4Y_01295</name>
</gene>
<reference evidence="3" key="1">
    <citation type="journal article" date="2019" name="Int. J. Syst. Evol. Microbiol.">
        <title>The Global Catalogue of Microorganisms (GCM) 10K type strain sequencing project: providing services to taxonomists for standard genome sequencing and annotation.</title>
        <authorList>
            <consortium name="The Broad Institute Genomics Platform"/>
            <consortium name="The Broad Institute Genome Sequencing Center for Infectious Disease"/>
            <person name="Wu L."/>
            <person name="Ma J."/>
        </authorList>
    </citation>
    <scope>NUCLEOTIDE SEQUENCE [LARGE SCALE GENOMIC DNA]</scope>
    <source>
        <strain evidence="3">S1</strain>
    </source>
</reference>
<dbReference type="EMBL" id="JBHTNU010000001">
    <property type="protein sequence ID" value="MFD1425568.1"/>
    <property type="molecule type" value="Genomic_DNA"/>
</dbReference>
<sequence length="404" mass="42853">MKPVLFDRRGSSTIEYVMILAAGAILAMILTATVESTEIQNSLKEKIECVITQECHETHTASDETGSSPETGKPFDVSKQKPSKEEGFFDMLKRKANDAWEGTKEIASDTWDGIQFGAEAAWEWTKDHKEEIAVGLTVAAGVGLLFVPGGQAFGAGILIGSAVGGGISAIQGNDLKTIMADAAIGGAAGAVGGGVAGGVARGTGRYIGQKATQLFGNATGGSAGSLADDLLRGKKFNWRNAAVAAFLAAGVTHGVQAAKQAAPVFGITPKAEQVAGQQLAKHADEIGDYGKVGGHHIHAKAAFKGDFNYDPKKGYSISQKFMRENGWSHQKMTNKQRELFKELANSGRPNTLVEHNRIAVEALVEGGAPRDVARKLVAESTKRLRKDGVRKPSRIPWQTKKTEK</sequence>
<accession>A0ABW4C681</accession>
<evidence type="ECO:0000313" key="2">
    <source>
        <dbReference type="EMBL" id="MFD1425568.1"/>
    </source>
</evidence>
<protein>
    <submittedName>
        <fullName evidence="2">Uncharacterized protein</fullName>
    </submittedName>
</protein>
<comment type="caution">
    <text evidence="2">The sequence shown here is derived from an EMBL/GenBank/DDBJ whole genome shotgun (WGS) entry which is preliminary data.</text>
</comment>
<organism evidence="2 3">
    <name type="scientific">Kroppenstedtia sanguinis</name>
    <dbReference type="NCBI Taxonomy" id="1380684"/>
    <lineage>
        <taxon>Bacteria</taxon>
        <taxon>Bacillati</taxon>
        <taxon>Bacillota</taxon>
        <taxon>Bacilli</taxon>
        <taxon>Bacillales</taxon>
        <taxon>Thermoactinomycetaceae</taxon>
        <taxon>Kroppenstedtia</taxon>
    </lineage>
</organism>
<evidence type="ECO:0000256" key="1">
    <source>
        <dbReference type="SAM" id="MobiDB-lite"/>
    </source>
</evidence>
<feature type="region of interest" description="Disordered" evidence="1">
    <location>
        <begin position="382"/>
        <end position="404"/>
    </location>
</feature>
<feature type="region of interest" description="Disordered" evidence="1">
    <location>
        <begin position="58"/>
        <end position="81"/>
    </location>
</feature>
<evidence type="ECO:0000313" key="3">
    <source>
        <dbReference type="Proteomes" id="UP001597282"/>
    </source>
</evidence>
<proteinExistence type="predicted"/>
<name>A0ABW4C681_9BACL</name>
<keyword evidence="3" id="KW-1185">Reference proteome</keyword>
<dbReference type="Proteomes" id="UP001597282">
    <property type="component" value="Unassembled WGS sequence"/>
</dbReference>